<sequence length="472" mass="52089">MGRRSGGRKLPFFASNPSSPSSSKRTRSARRLPSLPNPKLRSPTAPSAASPPTPPPAALRPSPLTPPLDVAPAAASAACGGGSGKVGKKKAGARLWMRFDRWGVSETIHLDKGSIIRTAGLPPRDLRILGPVFSESSNIIAREKAMVINLEFIKAIVTADEILLLEPLALKVLPFVDQMTRHLPLKSRHGGDGHEGKLDHSPGDQMRCLNEATRAGHELPFEFQVLELALETVCLSFDINVSDLERCASPVLEELTKNVSKRNLDRVRTLKSDLTRLLARVQKLRDEIEHLLDDNEDMAHLYLTRKQLQNQQVEALISSTASNSIVPAGASLPRLNSSFRRSMSIATSMHLDNDVEDVEMLLEAYFMQLDGIRNRILSVREYIDDTEDYVNIQLDNQRNELIQLQLTLTIASFGIAVNTFIAGAFAMNIPSKLYSIDDGSFFWPFVGGTSSGCFMIFIVLLGYAWWKKLLGP</sequence>
<dbReference type="CDD" id="cd12823">
    <property type="entry name" value="Mrs2_Mfm1p-like"/>
    <property type="match status" value="1"/>
</dbReference>
<evidence type="ECO:0000256" key="1">
    <source>
        <dbReference type="ARBA" id="ARBA00004141"/>
    </source>
</evidence>
<keyword evidence="10" id="KW-0175">Coiled coil</keyword>
<dbReference type="EMBL" id="JAAALK010000080">
    <property type="protein sequence ID" value="KAG8092432.1"/>
    <property type="molecule type" value="Genomic_DNA"/>
</dbReference>
<reference evidence="12" key="1">
    <citation type="journal article" date="2021" name="bioRxiv">
        <title>Whole Genome Assembly and Annotation of Northern Wild Rice, Zizania palustris L., Supports a Whole Genome Duplication in the Zizania Genus.</title>
        <authorList>
            <person name="Haas M."/>
            <person name="Kono T."/>
            <person name="Macchietto M."/>
            <person name="Millas R."/>
            <person name="McGilp L."/>
            <person name="Shao M."/>
            <person name="Duquette J."/>
            <person name="Hirsch C.N."/>
            <person name="Kimball J."/>
        </authorList>
    </citation>
    <scope>NUCLEOTIDE SEQUENCE</scope>
    <source>
        <tissue evidence="12">Fresh leaf tissue</tissue>
    </source>
</reference>
<keyword evidence="13" id="KW-1185">Reference proteome</keyword>
<comment type="subcellular location">
    <subcellularLocation>
        <location evidence="1 9">Membrane</location>
        <topology evidence="1 9">Multi-pass membrane protein</topology>
    </subcellularLocation>
</comment>
<feature type="transmembrane region" description="Helical" evidence="9">
    <location>
        <begin position="406"/>
        <end position="429"/>
    </location>
</feature>
<feature type="compositionally biased region" description="Low complexity" evidence="11">
    <location>
        <begin position="14"/>
        <end position="23"/>
    </location>
</feature>
<evidence type="ECO:0000256" key="2">
    <source>
        <dbReference type="ARBA" id="ARBA00007535"/>
    </source>
</evidence>
<dbReference type="AlphaFoldDB" id="A0A8J5WPN3"/>
<dbReference type="InterPro" id="IPR039204">
    <property type="entry name" value="MRS2-like"/>
</dbReference>
<evidence type="ECO:0000256" key="11">
    <source>
        <dbReference type="SAM" id="MobiDB-lite"/>
    </source>
</evidence>
<reference evidence="12" key="2">
    <citation type="submission" date="2021-02" db="EMBL/GenBank/DDBJ databases">
        <authorList>
            <person name="Kimball J.A."/>
            <person name="Haas M.W."/>
            <person name="Macchietto M."/>
            <person name="Kono T."/>
            <person name="Duquette J."/>
            <person name="Shao M."/>
        </authorList>
    </citation>
    <scope>NUCLEOTIDE SEQUENCE</scope>
    <source>
        <tissue evidence="12">Fresh leaf tissue</tissue>
    </source>
</reference>
<dbReference type="Pfam" id="PF22099">
    <property type="entry name" value="MRS2-like"/>
    <property type="match status" value="2"/>
</dbReference>
<evidence type="ECO:0000313" key="13">
    <source>
        <dbReference type="Proteomes" id="UP000729402"/>
    </source>
</evidence>
<keyword evidence="5 9" id="KW-0460">Magnesium</keyword>
<feature type="compositionally biased region" description="Pro residues" evidence="11">
    <location>
        <begin position="49"/>
        <end position="66"/>
    </location>
</feature>
<dbReference type="FunFam" id="2.40.128.330:FF:000001">
    <property type="entry name" value="Magnesium transporter MRS2-1"/>
    <property type="match status" value="1"/>
</dbReference>
<dbReference type="PANTHER" id="PTHR13890">
    <property type="entry name" value="RNA SPLICING PROTEIN MRS2, MITOCHONDRIAL"/>
    <property type="match status" value="1"/>
</dbReference>
<evidence type="ECO:0000256" key="6">
    <source>
        <dbReference type="ARBA" id="ARBA00022989"/>
    </source>
</evidence>
<accession>A0A8J5WPN3</accession>
<keyword evidence="8 9" id="KW-0472">Membrane</keyword>
<dbReference type="Proteomes" id="UP000729402">
    <property type="component" value="Unassembled WGS sequence"/>
</dbReference>
<dbReference type="GO" id="GO:0015095">
    <property type="term" value="F:magnesium ion transmembrane transporter activity"/>
    <property type="evidence" value="ECO:0007669"/>
    <property type="project" value="TreeGrafter"/>
</dbReference>
<organism evidence="12 13">
    <name type="scientific">Zizania palustris</name>
    <name type="common">Northern wild rice</name>
    <dbReference type="NCBI Taxonomy" id="103762"/>
    <lineage>
        <taxon>Eukaryota</taxon>
        <taxon>Viridiplantae</taxon>
        <taxon>Streptophyta</taxon>
        <taxon>Embryophyta</taxon>
        <taxon>Tracheophyta</taxon>
        <taxon>Spermatophyta</taxon>
        <taxon>Magnoliopsida</taxon>
        <taxon>Liliopsida</taxon>
        <taxon>Poales</taxon>
        <taxon>Poaceae</taxon>
        <taxon>BOP clade</taxon>
        <taxon>Oryzoideae</taxon>
        <taxon>Oryzeae</taxon>
        <taxon>Zizaniinae</taxon>
        <taxon>Zizania</taxon>
    </lineage>
</organism>
<evidence type="ECO:0000256" key="9">
    <source>
        <dbReference type="RuleBase" id="RU366041"/>
    </source>
</evidence>
<proteinExistence type="inferred from homology"/>
<name>A0A8J5WPN3_ZIZPA</name>
<keyword evidence="3 9" id="KW-0813">Transport</keyword>
<evidence type="ECO:0000256" key="5">
    <source>
        <dbReference type="ARBA" id="ARBA00022842"/>
    </source>
</evidence>
<dbReference type="GO" id="GO:0016020">
    <property type="term" value="C:membrane"/>
    <property type="evidence" value="ECO:0007669"/>
    <property type="project" value="UniProtKB-SubCell"/>
</dbReference>
<evidence type="ECO:0000313" key="12">
    <source>
        <dbReference type="EMBL" id="KAG8092432.1"/>
    </source>
</evidence>
<keyword evidence="7 9" id="KW-0406">Ion transport</keyword>
<comment type="caution">
    <text evidence="12">The sequence shown here is derived from an EMBL/GenBank/DDBJ whole genome shotgun (WGS) entry which is preliminary data.</text>
</comment>
<dbReference type="OrthoDB" id="10251508at2759"/>
<comment type="similarity">
    <text evidence="2 9">Belongs to the CorA metal ion transporter (MIT) (TC 1.A.35.5) family.</text>
</comment>
<feature type="transmembrane region" description="Helical" evidence="9">
    <location>
        <begin position="441"/>
        <end position="466"/>
    </location>
</feature>
<keyword evidence="4 9" id="KW-0812">Transmembrane</keyword>
<feature type="coiled-coil region" evidence="10">
    <location>
        <begin position="267"/>
        <end position="301"/>
    </location>
</feature>
<keyword evidence="6 9" id="KW-1133">Transmembrane helix</keyword>
<evidence type="ECO:0000256" key="3">
    <source>
        <dbReference type="ARBA" id="ARBA00022448"/>
    </source>
</evidence>
<evidence type="ECO:0000256" key="8">
    <source>
        <dbReference type="ARBA" id="ARBA00023136"/>
    </source>
</evidence>
<evidence type="ECO:0000256" key="10">
    <source>
        <dbReference type="SAM" id="Coils"/>
    </source>
</evidence>
<evidence type="ECO:0000256" key="4">
    <source>
        <dbReference type="ARBA" id="ARBA00022692"/>
    </source>
</evidence>
<feature type="region of interest" description="Disordered" evidence="11">
    <location>
        <begin position="1"/>
        <end position="66"/>
    </location>
</feature>
<protein>
    <recommendedName>
        <fullName evidence="9">Magnesium transporter</fullName>
    </recommendedName>
</protein>
<dbReference type="PANTHER" id="PTHR13890:SF2">
    <property type="entry name" value="MAGNESIUM TRANSPORTER MRS2-4-RELATED"/>
    <property type="match status" value="1"/>
</dbReference>
<evidence type="ECO:0000256" key="7">
    <source>
        <dbReference type="ARBA" id="ARBA00023065"/>
    </source>
</evidence>
<comment type="function">
    <text evidence="9">Magnesium transporter that may mediate the influx of magnesium.</text>
</comment>
<gene>
    <name evidence="12" type="ORF">GUJ93_ZPchr0012g19381</name>
</gene>